<dbReference type="InterPro" id="IPR049874">
    <property type="entry name" value="ROK_cs"/>
</dbReference>
<dbReference type="EMBL" id="BOOP01000034">
    <property type="protein sequence ID" value="GII41559.1"/>
    <property type="molecule type" value="Genomic_DNA"/>
</dbReference>
<keyword evidence="3" id="KW-1185">Reference proteome</keyword>
<dbReference type="PROSITE" id="PS01125">
    <property type="entry name" value="ROK"/>
    <property type="match status" value="1"/>
</dbReference>
<dbReference type="Gene3D" id="1.10.10.10">
    <property type="entry name" value="Winged helix-like DNA-binding domain superfamily/Winged helix DNA-binding domain"/>
    <property type="match status" value="1"/>
</dbReference>
<proteinExistence type="inferred from homology"/>
<evidence type="ECO:0000313" key="2">
    <source>
        <dbReference type="EMBL" id="GII41559.1"/>
    </source>
</evidence>
<dbReference type="SUPFAM" id="SSF46785">
    <property type="entry name" value="Winged helix' DNA-binding domain"/>
    <property type="match status" value="1"/>
</dbReference>
<accession>A0A8J3UA36</accession>
<reference evidence="2 3" key="1">
    <citation type="submission" date="2021-01" db="EMBL/GenBank/DDBJ databases">
        <title>Whole genome shotgun sequence of Planotetraspora phitsanulokensis NBRC 104273.</title>
        <authorList>
            <person name="Komaki H."/>
            <person name="Tamura T."/>
        </authorList>
    </citation>
    <scope>NUCLEOTIDE SEQUENCE [LARGE SCALE GENOMIC DNA]</scope>
    <source>
        <strain evidence="2 3">NBRC 104273</strain>
    </source>
</reference>
<comment type="similarity">
    <text evidence="1">Belongs to the ROK (NagC/XylR) family.</text>
</comment>
<dbReference type="Pfam" id="PF13412">
    <property type="entry name" value="HTH_24"/>
    <property type="match status" value="1"/>
</dbReference>
<dbReference type="Proteomes" id="UP000622547">
    <property type="component" value="Unassembled WGS sequence"/>
</dbReference>
<dbReference type="PANTHER" id="PTHR18964:SF149">
    <property type="entry name" value="BIFUNCTIONAL UDP-N-ACETYLGLUCOSAMINE 2-EPIMERASE_N-ACETYLMANNOSAMINE KINASE"/>
    <property type="match status" value="1"/>
</dbReference>
<dbReference type="InterPro" id="IPR036390">
    <property type="entry name" value="WH_DNA-bd_sf"/>
</dbReference>
<organism evidence="2 3">
    <name type="scientific">Planotetraspora phitsanulokensis</name>
    <dbReference type="NCBI Taxonomy" id="575192"/>
    <lineage>
        <taxon>Bacteria</taxon>
        <taxon>Bacillati</taxon>
        <taxon>Actinomycetota</taxon>
        <taxon>Actinomycetes</taxon>
        <taxon>Streptosporangiales</taxon>
        <taxon>Streptosporangiaceae</taxon>
        <taxon>Planotetraspora</taxon>
    </lineage>
</organism>
<comment type="caution">
    <text evidence="2">The sequence shown here is derived from an EMBL/GenBank/DDBJ whole genome shotgun (WGS) entry which is preliminary data.</text>
</comment>
<dbReference type="Gene3D" id="3.30.420.40">
    <property type="match status" value="2"/>
</dbReference>
<protein>
    <submittedName>
        <fullName evidence="2">Sugar kinase</fullName>
    </submittedName>
</protein>
<dbReference type="AlphaFoldDB" id="A0A8J3UA36"/>
<dbReference type="InterPro" id="IPR036388">
    <property type="entry name" value="WH-like_DNA-bd_sf"/>
</dbReference>
<dbReference type="Pfam" id="PF00480">
    <property type="entry name" value="ROK"/>
    <property type="match status" value="1"/>
</dbReference>
<dbReference type="GO" id="GO:0016301">
    <property type="term" value="F:kinase activity"/>
    <property type="evidence" value="ECO:0007669"/>
    <property type="project" value="UniProtKB-KW"/>
</dbReference>
<dbReference type="PANTHER" id="PTHR18964">
    <property type="entry name" value="ROK (REPRESSOR, ORF, KINASE) FAMILY"/>
    <property type="match status" value="1"/>
</dbReference>
<evidence type="ECO:0000313" key="3">
    <source>
        <dbReference type="Proteomes" id="UP000622547"/>
    </source>
</evidence>
<dbReference type="SUPFAM" id="SSF53067">
    <property type="entry name" value="Actin-like ATPase domain"/>
    <property type="match status" value="1"/>
</dbReference>
<dbReference type="InterPro" id="IPR000600">
    <property type="entry name" value="ROK"/>
</dbReference>
<sequence>MARRESAAAGPGSRALVVDLIRSSGPISRVELVKATGLTQPTISNIVRRLLDDGVVRETGDTVATGGKPRTLLVINSRSAYGVGIRVGADTLTCVVTDTRGGTIGRELVAVSPAEDVVTQLSDLYLRVTCGLGLAPQSVAGLAVVAPGPVDVAHGRFLALPGFGHLDLRRALSARLGVPVLVDGDAAAAAVGEFWGRQVSRGRTFGCLYMNSGIGSGVVLDGALQRGASSNAGEIGHVSVVREGDPCRCGSRGCLELYAAPAALVSRARTIAGLAHRLGIRPDDPDARAFDVLARAAIYGDDQARGLVEESAALLADGALTLANLWDLDTLVLAGPGFAVAGSLYVSEIRRRLAERAFSRRIHAVQVDLSSNPRDSAAIGGAALVLQGSVAPGHGPQVAVPQT</sequence>
<name>A0A8J3UA36_9ACTN</name>
<keyword evidence="2" id="KW-0418">Kinase</keyword>
<gene>
    <name evidence="2" type="ORF">Pph01_65620</name>
</gene>
<keyword evidence="2" id="KW-0808">Transferase</keyword>
<dbReference type="InterPro" id="IPR043129">
    <property type="entry name" value="ATPase_NBD"/>
</dbReference>
<dbReference type="RefSeq" id="WP_204077014.1">
    <property type="nucleotide sequence ID" value="NZ_BAABHI010000012.1"/>
</dbReference>
<evidence type="ECO:0000256" key="1">
    <source>
        <dbReference type="ARBA" id="ARBA00006479"/>
    </source>
</evidence>